<name>A0A1R3V4B3_9HYPH</name>
<evidence type="ECO:0000313" key="2">
    <source>
        <dbReference type="Proteomes" id="UP000188388"/>
    </source>
</evidence>
<reference evidence="2" key="1">
    <citation type="submission" date="2017-01" db="EMBL/GenBank/DDBJ databases">
        <authorList>
            <person name="Brunel B."/>
        </authorList>
    </citation>
    <scope>NUCLEOTIDE SEQUENCE [LARGE SCALE GENOMIC DNA]</scope>
</reference>
<organism evidence="1 2">
    <name type="scientific">Mesorhizobium prunaredense</name>
    <dbReference type="NCBI Taxonomy" id="1631249"/>
    <lineage>
        <taxon>Bacteria</taxon>
        <taxon>Pseudomonadati</taxon>
        <taxon>Pseudomonadota</taxon>
        <taxon>Alphaproteobacteria</taxon>
        <taxon>Hyphomicrobiales</taxon>
        <taxon>Phyllobacteriaceae</taxon>
        <taxon>Mesorhizobium</taxon>
    </lineage>
</organism>
<proteinExistence type="predicted"/>
<evidence type="ECO:0000313" key="1">
    <source>
        <dbReference type="EMBL" id="SIT54720.1"/>
    </source>
</evidence>
<gene>
    <name evidence="1" type="ORF">BQ8794_180064</name>
</gene>
<accession>A0A1R3V4B3</accession>
<sequence>MEGSGAMVSYAAAAELNPREVMTLLSLSCATQYVSVPDPSCANFSQWLLRKPHPSLNSVSFLGKGASNG</sequence>
<protein>
    <submittedName>
        <fullName evidence="1">Uncharacterized protein</fullName>
    </submittedName>
</protein>
<dbReference type="EMBL" id="FTPD01000010">
    <property type="protein sequence ID" value="SIT54720.1"/>
    <property type="molecule type" value="Genomic_DNA"/>
</dbReference>
<keyword evidence="2" id="KW-1185">Reference proteome</keyword>
<dbReference type="Proteomes" id="UP000188388">
    <property type="component" value="Unassembled WGS sequence"/>
</dbReference>
<dbReference type="AlphaFoldDB" id="A0A1R3V4B3"/>